<dbReference type="SMART" id="SM01117">
    <property type="entry name" value="Cyt-b5"/>
    <property type="match status" value="1"/>
</dbReference>
<keyword evidence="2 4" id="KW-0479">Metal-binding</keyword>
<sequence length="468" mass="52432">MAPNVVSAGILAAECDCGQVHDADHVHEHALVVGGGGVAGAPRWQGLPWGYPKARDKGVMATVDDWLADRRRLDGAEGLWRVEDNLYDLTPFLDRHPGGREWLQLTRGTDITEVFFAHHVAETAEALLPKFLARPATAPRNSPFTFHRDGFYMQLRERVRKVLDDTPKPVLEAAKQRSKTIVDVLAASALLTCALAGYFRSFFVLGTVAGILVSVTASAAHNFFHQKHNWRRFYFELSFMSSREWMVSHALSHHIFPNTLQDLEVTFFEPFVSFLPYPSKHLVVRYLSWGYSVVMYAVLGHGQFGKRLLNLRLEPTDAVALAVPASVLLAGTPLLDAWLLWSWVLVVSSFYFGYQGLSAGHHHPDNYHEGDALGADHDFGLMQLAATSTCTGLRGRTWLLLTLTHFGDHRLHHMFPALDHAVLPLLEPALDEHLAQYRLPNVTITSWEALRGKYLQMARNRPNPRPAS</sequence>
<keyword evidence="1 4" id="KW-0349">Heme</keyword>
<proteinExistence type="inferred from homology"/>
<dbReference type="GO" id="GO:0020037">
    <property type="term" value="F:heme binding"/>
    <property type="evidence" value="ECO:0007669"/>
    <property type="project" value="UniProtKB-UniRule"/>
</dbReference>
<feature type="domain" description="Cytochrome b5 heme-binding" evidence="5">
    <location>
        <begin position="74"/>
        <end position="131"/>
    </location>
</feature>
<comment type="similarity">
    <text evidence="4">Belongs to the cytochrome b5 family.</text>
</comment>
<dbReference type="PROSITE" id="PS00191">
    <property type="entry name" value="CYTOCHROME_B5_1"/>
    <property type="match status" value="1"/>
</dbReference>
<organism evidence="6 7">
    <name type="scientific">Megalurothrips usitatus</name>
    <name type="common">bean blossom thrips</name>
    <dbReference type="NCBI Taxonomy" id="439358"/>
    <lineage>
        <taxon>Eukaryota</taxon>
        <taxon>Metazoa</taxon>
        <taxon>Ecdysozoa</taxon>
        <taxon>Arthropoda</taxon>
        <taxon>Hexapoda</taxon>
        <taxon>Insecta</taxon>
        <taxon>Pterygota</taxon>
        <taxon>Neoptera</taxon>
        <taxon>Paraneoptera</taxon>
        <taxon>Thysanoptera</taxon>
        <taxon>Terebrantia</taxon>
        <taxon>Thripoidea</taxon>
        <taxon>Thripidae</taxon>
        <taxon>Megalurothrips</taxon>
    </lineage>
</organism>
<feature type="transmembrane region" description="Helical" evidence="4">
    <location>
        <begin position="319"/>
        <end position="341"/>
    </location>
</feature>
<dbReference type="Proteomes" id="UP001075354">
    <property type="component" value="Chromosome 4"/>
</dbReference>
<evidence type="ECO:0000256" key="4">
    <source>
        <dbReference type="RuleBase" id="RU362121"/>
    </source>
</evidence>
<evidence type="ECO:0000259" key="5">
    <source>
        <dbReference type="PROSITE" id="PS50255"/>
    </source>
</evidence>
<protein>
    <recommendedName>
        <fullName evidence="5">Cytochrome b5 heme-binding domain-containing protein</fullName>
    </recommendedName>
</protein>
<keyword evidence="4" id="KW-0472">Membrane</keyword>
<dbReference type="InterPro" id="IPR018506">
    <property type="entry name" value="Cyt_B5_heme-BS"/>
</dbReference>
<dbReference type="Pfam" id="PF00487">
    <property type="entry name" value="FA_desaturase"/>
    <property type="match status" value="1"/>
</dbReference>
<feature type="transmembrane region" description="Helical" evidence="4">
    <location>
        <begin position="205"/>
        <end position="224"/>
    </location>
</feature>
<keyword evidence="7" id="KW-1185">Reference proteome</keyword>
<evidence type="ECO:0000256" key="3">
    <source>
        <dbReference type="ARBA" id="ARBA00023004"/>
    </source>
</evidence>
<evidence type="ECO:0000256" key="2">
    <source>
        <dbReference type="ARBA" id="ARBA00022723"/>
    </source>
</evidence>
<evidence type="ECO:0000313" key="7">
    <source>
        <dbReference type="Proteomes" id="UP001075354"/>
    </source>
</evidence>
<dbReference type="GO" id="GO:0006629">
    <property type="term" value="P:lipid metabolic process"/>
    <property type="evidence" value="ECO:0007669"/>
    <property type="project" value="InterPro"/>
</dbReference>
<dbReference type="Pfam" id="PF00173">
    <property type="entry name" value="Cyt-b5"/>
    <property type="match status" value="1"/>
</dbReference>
<name>A0AAV7XXQ1_9NEOP</name>
<evidence type="ECO:0000313" key="6">
    <source>
        <dbReference type="EMBL" id="KAJ1528643.1"/>
    </source>
</evidence>
<dbReference type="PANTHER" id="PTHR16740">
    <property type="entry name" value="CYTOCHROME B5-RELATED PROTEIN-RELATED"/>
    <property type="match status" value="1"/>
</dbReference>
<dbReference type="InterPro" id="IPR036400">
    <property type="entry name" value="Cyt_B5-like_heme/steroid_sf"/>
</dbReference>
<comment type="caution">
    <text evidence="4">Lacks conserved residue(s) required for the propagation of feature annotation.</text>
</comment>
<dbReference type="AlphaFoldDB" id="A0AAV7XXQ1"/>
<reference evidence="6" key="1">
    <citation type="submission" date="2022-12" db="EMBL/GenBank/DDBJ databases">
        <title>Chromosome-level genome assembly of the bean flower thrips Megalurothrips usitatus.</title>
        <authorList>
            <person name="Ma L."/>
            <person name="Liu Q."/>
            <person name="Li H."/>
            <person name="Cai W."/>
        </authorList>
    </citation>
    <scope>NUCLEOTIDE SEQUENCE</scope>
    <source>
        <strain evidence="6">Cailab_2022a</strain>
    </source>
</reference>
<evidence type="ECO:0000256" key="1">
    <source>
        <dbReference type="ARBA" id="ARBA00022617"/>
    </source>
</evidence>
<dbReference type="InterPro" id="IPR001199">
    <property type="entry name" value="Cyt_B5-like_heme/steroid-bd"/>
</dbReference>
<keyword evidence="3 4" id="KW-0408">Iron</keyword>
<dbReference type="SUPFAM" id="SSF55856">
    <property type="entry name" value="Cytochrome b5-like heme/steroid binding domain"/>
    <property type="match status" value="1"/>
</dbReference>
<dbReference type="Gene3D" id="3.10.120.10">
    <property type="entry name" value="Cytochrome b5-like heme/steroid binding domain"/>
    <property type="match status" value="1"/>
</dbReference>
<feature type="transmembrane region" description="Helical" evidence="4">
    <location>
        <begin position="282"/>
        <end position="299"/>
    </location>
</feature>
<keyword evidence="4" id="KW-1133">Transmembrane helix</keyword>
<dbReference type="EMBL" id="JAPTSV010000004">
    <property type="protein sequence ID" value="KAJ1528643.1"/>
    <property type="molecule type" value="Genomic_DNA"/>
</dbReference>
<dbReference type="InterPro" id="IPR005804">
    <property type="entry name" value="FA_desaturase_dom"/>
</dbReference>
<dbReference type="PANTHER" id="PTHR16740:SF1">
    <property type="entry name" value="CYTOCHROME B5-RELATED PROTEIN-RELATED"/>
    <property type="match status" value="1"/>
</dbReference>
<gene>
    <name evidence="6" type="ORF">ONE63_007038</name>
</gene>
<dbReference type="GO" id="GO:0046872">
    <property type="term" value="F:metal ion binding"/>
    <property type="evidence" value="ECO:0007669"/>
    <property type="project" value="UniProtKB-UniRule"/>
</dbReference>
<dbReference type="InterPro" id="IPR053100">
    <property type="entry name" value="Cytochrome_b5-related"/>
</dbReference>
<keyword evidence="4" id="KW-0812">Transmembrane</keyword>
<comment type="caution">
    <text evidence="6">The sequence shown here is derived from an EMBL/GenBank/DDBJ whole genome shotgun (WGS) entry which is preliminary data.</text>
</comment>
<accession>A0AAV7XXQ1</accession>
<dbReference type="PROSITE" id="PS50255">
    <property type="entry name" value="CYTOCHROME_B5_2"/>
    <property type="match status" value="1"/>
</dbReference>